<dbReference type="VEuPathDB" id="AmoebaDB:EHI7A_093940"/>
<feature type="region of interest" description="Disordered" evidence="1">
    <location>
        <begin position="464"/>
        <end position="491"/>
    </location>
</feature>
<dbReference type="Pfam" id="PF04113">
    <property type="entry name" value="Gpi16"/>
    <property type="match status" value="1"/>
</dbReference>
<dbReference type="eggNOG" id="KOG2407">
    <property type="taxonomic scope" value="Eukaryota"/>
</dbReference>
<proteinExistence type="predicted"/>
<organism evidence="4 5">
    <name type="scientific">Entamoeba histolytica</name>
    <dbReference type="NCBI Taxonomy" id="5759"/>
    <lineage>
        <taxon>Eukaryota</taxon>
        <taxon>Amoebozoa</taxon>
        <taxon>Evosea</taxon>
        <taxon>Archamoebae</taxon>
        <taxon>Mastigamoebida</taxon>
        <taxon>Entamoebidae</taxon>
        <taxon>Entamoeba</taxon>
    </lineage>
</organism>
<feature type="chain" id="PRO_5013085377" evidence="3">
    <location>
        <begin position="16"/>
        <end position="491"/>
    </location>
</feature>
<dbReference type="InterPro" id="IPR007245">
    <property type="entry name" value="PIG-T"/>
</dbReference>
<feature type="compositionally biased region" description="Basic and acidic residues" evidence="1">
    <location>
        <begin position="482"/>
        <end position="491"/>
    </location>
</feature>
<dbReference type="SMR" id="A0A175JTA1"/>
<dbReference type="VEuPathDB" id="AmoebaDB:EHI5A_069390"/>
<dbReference type="Proteomes" id="UP000078387">
    <property type="component" value="Unassembled WGS sequence"/>
</dbReference>
<dbReference type="VEuPathDB" id="AmoebaDB:EHI8A_098090"/>
<keyword evidence="2" id="KW-1133">Transmembrane helix</keyword>
<evidence type="ECO:0000313" key="5">
    <source>
        <dbReference type="Proteomes" id="UP000078387"/>
    </source>
</evidence>
<comment type="caution">
    <text evidence="4">The sequence shown here is derived from an EMBL/GenBank/DDBJ whole genome shotgun (WGS) entry which is preliminary data.</text>
</comment>
<evidence type="ECO:0000256" key="2">
    <source>
        <dbReference type="SAM" id="Phobius"/>
    </source>
</evidence>
<evidence type="ECO:0000313" key="4">
    <source>
        <dbReference type="EMBL" id="GAT96705.1"/>
    </source>
</evidence>
<feature type="signal peptide" evidence="3">
    <location>
        <begin position="1"/>
        <end position="15"/>
    </location>
</feature>
<keyword evidence="2" id="KW-0472">Membrane</keyword>
<dbReference type="EMBL" id="BDEQ01000001">
    <property type="protein sequence ID" value="GAT96705.1"/>
    <property type="molecule type" value="Genomic_DNA"/>
</dbReference>
<dbReference type="PANTHER" id="PTHR12959:SF11">
    <property type="entry name" value="GPI TRANSAMIDASE COMPONENT PIG-T"/>
    <property type="match status" value="1"/>
</dbReference>
<dbReference type="GO" id="GO:0042765">
    <property type="term" value="C:GPI-anchor transamidase complex"/>
    <property type="evidence" value="ECO:0007669"/>
    <property type="project" value="InterPro"/>
</dbReference>
<dbReference type="VEuPathDB" id="AmoebaDB:KM1_081210"/>
<sequence length="491" mass="55518">MNFVLFLFIISTCLASSQLEVKILPNGNVLHHLQFKWKHYQQGILNYPDGDDLPATYYLNKHYNVSISEVVMTRGNWKTQYGKAPYALSSGSFIALQAPSDLNTKEYYLALSTLLQNVAYQGLSVQPTNVHNLIHKMNVTHYISAPSDWSCLENVIRIKSLIPKMDHSELLNSEILKSELYSFKVRQSPDEFIADILLVRKSFDHTHNIFDVYKTHCTGTVLVDGFVGLTVNGKPITTPQTFDCKKNLTLSWNDSNQDSVSSINSRYYYVSKPSPDSISDGTLRYELVNKEKTSLTASLVISIPNFLNPKKLKCFINHKTVPCHSVLPHKATQKSSAVSIPIKIQIPSLSTLNIEVDVSYVFQHRSLHSQEPQRGWDVPSVECILSTQEIIISNNLLVGLPAPDFSMPYNVLALSLAIFALGIGNSIDIVIQKRNYLLENQVKSNLPTILLVLRSIYYTLKNKKKESHQEEQEINENSQPKDTNEKQIKTD</sequence>
<evidence type="ECO:0000256" key="3">
    <source>
        <dbReference type="SAM" id="SignalP"/>
    </source>
</evidence>
<dbReference type="GO" id="GO:0016255">
    <property type="term" value="P:attachment of GPI anchor to protein"/>
    <property type="evidence" value="ECO:0007669"/>
    <property type="project" value="InterPro"/>
</dbReference>
<name>A0A175JTA1_ENTHI</name>
<dbReference type="PANTHER" id="PTHR12959">
    <property type="entry name" value="GPI TRANSAMIDASE COMPONENT PIG-T-RELATED"/>
    <property type="match status" value="1"/>
</dbReference>
<feature type="transmembrane region" description="Helical" evidence="2">
    <location>
        <begin position="411"/>
        <end position="431"/>
    </location>
</feature>
<dbReference type="VEuPathDB" id="AmoebaDB:EHI_001830"/>
<dbReference type="AlphaFoldDB" id="A0A175JTA1"/>
<gene>
    <name evidence="4" type="ORF">CL6EHI_001830</name>
</gene>
<keyword evidence="2" id="KW-0812">Transmembrane</keyword>
<protein>
    <submittedName>
        <fullName evidence="4">Uncharacterized protein</fullName>
    </submittedName>
</protein>
<evidence type="ECO:0000256" key="1">
    <source>
        <dbReference type="SAM" id="MobiDB-lite"/>
    </source>
</evidence>
<accession>A0A175JTA1</accession>
<keyword evidence="3" id="KW-0732">Signal</keyword>
<reference evidence="4 5" key="1">
    <citation type="submission" date="2016-05" db="EMBL/GenBank/DDBJ databases">
        <title>First whole genome sequencing of Entamoeba histolytica HM1:IMSS-clone-6.</title>
        <authorList>
            <person name="Mukherjee Avik.K."/>
            <person name="Izumyama S."/>
            <person name="Nakada-Tsukui K."/>
            <person name="Nozaki T."/>
        </authorList>
    </citation>
    <scope>NUCLEOTIDE SEQUENCE [LARGE SCALE GENOMIC DNA]</scope>
    <source>
        <strain evidence="4 5">HM1:IMSS clone 6</strain>
    </source>
</reference>